<comment type="similarity">
    <text evidence="1">Belongs to the DprA/Smf family.</text>
</comment>
<evidence type="ECO:0000256" key="2">
    <source>
        <dbReference type="SAM" id="MobiDB-lite"/>
    </source>
</evidence>
<dbReference type="PANTHER" id="PTHR43022">
    <property type="entry name" value="PROTEIN SMF"/>
    <property type="match status" value="1"/>
</dbReference>
<dbReference type="Gene3D" id="3.40.50.450">
    <property type="match status" value="1"/>
</dbReference>
<name>A0A1I4AJ45_9HYPH</name>
<dbReference type="EMBL" id="FOSN01000010">
    <property type="protein sequence ID" value="SFK56200.1"/>
    <property type="molecule type" value="Genomic_DNA"/>
</dbReference>
<dbReference type="GO" id="GO:0009294">
    <property type="term" value="P:DNA-mediated transformation"/>
    <property type="evidence" value="ECO:0007669"/>
    <property type="project" value="InterPro"/>
</dbReference>
<feature type="domain" description="Smf/DprA SLOG" evidence="3">
    <location>
        <begin position="84"/>
        <end position="289"/>
    </location>
</feature>
<keyword evidence="6" id="KW-1185">Reference proteome</keyword>
<dbReference type="PANTHER" id="PTHR43022:SF1">
    <property type="entry name" value="PROTEIN SMF"/>
    <property type="match status" value="1"/>
</dbReference>
<dbReference type="Pfam" id="PF21102">
    <property type="entry name" value="DprA_N"/>
    <property type="match status" value="1"/>
</dbReference>
<dbReference type="Gene3D" id="1.10.10.10">
    <property type="entry name" value="Winged helix-like DNA-binding domain superfamily/Winged helix DNA-binding domain"/>
    <property type="match status" value="1"/>
</dbReference>
<gene>
    <name evidence="5" type="ORF">SAMN05444581_110125</name>
</gene>
<feature type="domain" description="DprA winged helix" evidence="4">
    <location>
        <begin position="365"/>
        <end position="420"/>
    </location>
</feature>
<evidence type="ECO:0000313" key="5">
    <source>
        <dbReference type="EMBL" id="SFK56200.1"/>
    </source>
</evidence>
<evidence type="ECO:0000256" key="1">
    <source>
        <dbReference type="ARBA" id="ARBA00006525"/>
    </source>
</evidence>
<proteinExistence type="inferred from homology"/>
<evidence type="ECO:0000259" key="3">
    <source>
        <dbReference type="Pfam" id="PF02481"/>
    </source>
</evidence>
<dbReference type="InterPro" id="IPR003488">
    <property type="entry name" value="DprA"/>
</dbReference>
<protein>
    <submittedName>
        <fullName evidence="5">DNA processing protein</fullName>
    </submittedName>
</protein>
<feature type="region of interest" description="Disordered" evidence="2">
    <location>
        <begin position="349"/>
        <end position="368"/>
    </location>
</feature>
<dbReference type="InterPro" id="IPR057666">
    <property type="entry name" value="DrpA_SLOG"/>
</dbReference>
<dbReference type="Pfam" id="PF17782">
    <property type="entry name" value="WHD_DprA"/>
    <property type="match status" value="1"/>
</dbReference>
<accession>A0A1I4AJ45</accession>
<dbReference type="InterPro" id="IPR036388">
    <property type="entry name" value="WH-like_DNA-bd_sf"/>
</dbReference>
<organism evidence="5 6">
    <name type="scientific">Methylocapsa palsarum</name>
    <dbReference type="NCBI Taxonomy" id="1612308"/>
    <lineage>
        <taxon>Bacteria</taxon>
        <taxon>Pseudomonadati</taxon>
        <taxon>Pseudomonadota</taxon>
        <taxon>Alphaproteobacteria</taxon>
        <taxon>Hyphomicrobiales</taxon>
        <taxon>Beijerinckiaceae</taxon>
        <taxon>Methylocapsa</taxon>
    </lineage>
</organism>
<dbReference type="RefSeq" id="WP_091682873.1">
    <property type="nucleotide sequence ID" value="NZ_FOSN01000010.1"/>
</dbReference>
<dbReference type="Pfam" id="PF02481">
    <property type="entry name" value="DNA_processg_A"/>
    <property type="match status" value="1"/>
</dbReference>
<dbReference type="InterPro" id="IPR041614">
    <property type="entry name" value="DprA_WH"/>
</dbReference>
<dbReference type="STRING" id="1612308.SAMN05444581_110125"/>
<dbReference type="NCBIfam" id="TIGR00732">
    <property type="entry name" value="dprA"/>
    <property type="match status" value="1"/>
</dbReference>
<dbReference type="OrthoDB" id="9785707at2"/>
<dbReference type="AlphaFoldDB" id="A0A1I4AJ45"/>
<sequence>MTPDNPAILSEAERFNWLRLLRCDNIGPRTFHALVARYGSAGAALEALPGLIASGKAGRPIRIAAMDDIELELEALRKCGAVLIGLDEPDYPPLLRRTDAAPPLIAVRGNLESLRRSKVAVVGSRNASVAGLAFTGLVCRGIARGGHVIVSGLARGVDARAHQSAIETGTIAVLAGGLGRVYPAIHEELLELIYERGAAISEMPFNWEARGRDFPRRNRIVAGLSRAVVVVEAARRSGSLITAKFAADYGREIFAVPGSPLDPRAEGPNDLLQDGASFCRKAEDVLDALAGQNLSPDSPGSGFFESGGPDDTYEPLWDELEFTGLDANPKGGLFNDAHVTNAHVENLPDEIAEGPPAEPEEIGAPGPRSRSELLACVTSLLGPTPICVDELVRASEAPARDVRAILLELELAGRLERHGGDLVSLI</sequence>
<evidence type="ECO:0000259" key="4">
    <source>
        <dbReference type="Pfam" id="PF17782"/>
    </source>
</evidence>
<dbReference type="SUPFAM" id="SSF102405">
    <property type="entry name" value="MCP/YpsA-like"/>
    <property type="match status" value="1"/>
</dbReference>
<evidence type="ECO:0000313" key="6">
    <source>
        <dbReference type="Proteomes" id="UP000198755"/>
    </source>
</evidence>
<reference evidence="5 6" key="1">
    <citation type="submission" date="2016-10" db="EMBL/GenBank/DDBJ databases">
        <authorList>
            <person name="de Groot N.N."/>
        </authorList>
    </citation>
    <scope>NUCLEOTIDE SEQUENCE [LARGE SCALE GENOMIC DNA]</scope>
    <source>
        <strain evidence="5 6">NE2</strain>
    </source>
</reference>
<dbReference type="Proteomes" id="UP000198755">
    <property type="component" value="Unassembled WGS sequence"/>
</dbReference>